<comment type="caution">
    <text evidence="2">The sequence shown here is derived from an EMBL/GenBank/DDBJ whole genome shotgun (WGS) entry which is preliminary data.</text>
</comment>
<gene>
    <name evidence="2" type="ORF">GTA08_BOTSDO00964</name>
</gene>
<sequence>MTAKTLEVGVLLTGEAVQFTDIAPVDTLTMITPEYLDVLGPAIEPLRSQAVAMKVSYIHEGGEGLFPLTGQVKIAVTHSLTTAPPLDILVIPGPPPKDVANPAVDEFIQSTVAHGTTILSICTGVFPLAAAGVLEGRTATAPVGLLPMLRAAHPNVKWESARRFEKSAGGDGKSEIWTSGSVANGVDLAIAFMRERFPESRTLTDLTIGIASIAEREVEYEEKEKAWEKAFEGASLPV</sequence>
<dbReference type="OrthoDB" id="543156at2759"/>
<dbReference type="Gene3D" id="3.40.50.880">
    <property type="match status" value="1"/>
</dbReference>
<name>A0A8H4J9R5_9PEZI</name>
<dbReference type="PANTHER" id="PTHR43130">
    <property type="entry name" value="ARAC-FAMILY TRANSCRIPTIONAL REGULATOR"/>
    <property type="match status" value="1"/>
</dbReference>
<accession>A0A8H4J9R5</accession>
<dbReference type="PANTHER" id="PTHR43130:SF7">
    <property type="entry name" value="DJ-1_PFPI DOMAIN-CONTAINING PROTEIN"/>
    <property type="match status" value="1"/>
</dbReference>
<protein>
    <submittedName>
        <fullName evidence="2">ThiJ/PfpI</fullName>
    </submittedName>
</protein>
<organism evidence="2 3">
    <name type="scientific">Botryosphaeria dothidea</name>
    <dbReference type="NCBI Taxonomy" id="55169"/>
    <lineage>
        <taxon>Eukaryota</taxon>
        <taxon>Fungi</taxon>
        <taxon>Dikarya</taxon>
        <taxon>Ascomycota</taxon>
        <taxon>Pezizomycotina</taxon>
        <taxon>Dothideomycetes</taxon>
        <taxon>Dothideomycetes incertae sedis</taxon>
        <taxon>Botryosphaeriales</taxon>
        <taxon>Botryosphaeriaceae</taxon>
        <taxon>Botryosphaeria</taxon>
    </lineage>
</organism>
<evidence type="ECO:0000313" key="2">
    <source>
        <dbReference type="EMBL" id="KAF4314494.1"/>
    </source>
</evidence>
<evidence type="ECO:0000259" key="1">
    <source>
        <dbReference type="Pfam" id="PF01965"/>
    </source>
</evidence>
<dbReference type="InterPro" id="IPR052158">
    <property type="entry name" value="INH-QAR"/>
</dbReference>
<keyword evidence="3" id="KW-1185">Reference proteome</keyword>
<reference evidence="2" key="1">
    <citation type="submission" date="2020-04" db="EMBL/GenBank/DDBJ databases">
        <title>Genome Assembly and Annotation of Botryosphaeria dothidea sdau 11-99, a Latent Pathogen of Apple Fruit Ring Rot in China.</title>
        <authorList>
            <person name="Yu C."/>
            <person name="Diao Y."/>
            <person name="Lu Q."/>
            <person name="Zhao J."/>
            <person name="Cui S."/>
            <person name="Peng C."/>
            <person name="He B."/>
            <person name="Liu H."/>
        </authorList>
    </citation>
    <scope>NUCLEOTIDE SEQUENCE [LARGE SCALE GENOMIC DNA]</scope>
    <source>
        <strain evidence="2">Sdau11-99</strain>
    </source>
</reference>
<dbReference type="EMBL" id="WWBZ02000001">
    <property type="protein sequence ID" value="KAF4314494.1"/>
    <property type="molecule type" value="Genomic_DNA"/>
</dbReference>
<dbReference type="InterPro" id="IPR002818">
    <property type="entry name" value="DJ-1/PfpI"/>
</dbReference>
<dbReference type="Proteomes" id="UP000572817">
    <property type="component" value="Unassembled WGS sequence"/>
</dbReference>
<dbReference type="AlphaFoldDB" id="A0A8H4J9R5"/>
<proteinExistence type="predicted"/>
<dbReference type="InterPro" id="IPR029062">
    <property type="entry name" value="Class_I_gatase-like"/>
</dbReference>
<feature type="domain" description="DJ-1/PfpI" evidence="1">
    <location>
        <begin position="68"/>
        <end position="185"/>
    </location>
</feature>
<evidence type="ECO:0000313" key="3">
    <source>
        <dbReference type="Proteomes" id="UP000572817"/>
    </source>
</evidence>
<dbReference type="SUPFAM" id="SSF52317">
    <property type="entry name" value="Class I glutamine amidotransferase-like"/>
    <property type="match status" value="1"/>
</dbReference>
<dbReference type="Pfam" id="PF01965">
    <property type="entry name" value="DJ-1_PfpI"/>
    <property type="match status" value="1"/>
</dbReference>